<evidence type="ECO:0008006" key="3">
    <source>
        <dbReference type="Google" id="ProtNLM"/>
    </source>
</evidence>
<dbReference type="InterPro" id="IPR038292">
    <property type="entry name" value="YmfJ/YflH_sf"/>
</dbReference>
<gene>
    <name evidence="1" type="ORF">ABIC55_002115</name>
</gene>
<reference evidence="1 2" key="1">
    <citation type="submission" date="2024-06" db="EMBL/GenBank/DDBJ databases">
        <title>Sorghum-associated microbial communities from plants grown in Nebraska, USA.</title>
        <authorList>
            <person name="Schachtman D."/>
        </authorList>
    </citation>
    <scope>NUCLEOTIDE SEQUENCE [LARGE SCALE GENOMIC DNA]</scope>
    <source>
        <strain evidence="1 2">1288</strain>
    </source>
</reference>
<dbReference type="EMBL" id="JBEPME010000002">
    <property type="protein sequence ID" value="MET3657028.1"/>
    <property type="molecule type" value="Genomic_DNA"/>
</dbReference>
<dbReference type="Proteomes" id="UP001549104">
    <property type="component" value="Unassembled WGS sequence"/>
</dbReference>
<evidence type="ECO:0000313" key="1">
    <source>
        <dbReference type="EMBL" id="MET3657028.1"/>
    </source>
</evidence>
<organism evidence="1 2">
    <name type="scientific">Sporosarcina psychrophila</name>
    <name type="common">Bacillus psychrophilus</name>
    <dbReference type="NCBI Taxonomy" id="1476"/>
    <lineage>
        <taxon>Bacteria</taxon>
        <taxon>Bacillati</taxon>
        <taxon>Bacillota</taxon>
        <taxon>Bacilli</taxon>
        <taxon>Bacillales</taxon>
        <taxon>Caryophanaceae</taxon>
        <taxon>Sporosarcina</taxon>
    </lineage>
</organism>
<sequence>MDMKDKVQKELSQIDVEKKDEILENFNRFKQYLSEKVELGENMGLSEEKLAKTTELVANYLAKHEEPRNREEKMLMELWNSGSKEAQHTLAHMLLEMVRKA</sequence>
<proteinExistence type="predicted"/>
<accession>A0ABV2K7H0</accession>
<keyword evidence="2" id="KW-1185">Reference proteome</keyword>
<dbReference type="InterPro" id="IPR021637">
    <property type="entry name" value="DUF3243"/>
</dbReference>
<evidence type="ECO:0000313" key="2">
    <source>
        <dbReference type="Proteomes" id="UP001549104"/>
    </source>
</evidence>
<dbReference type="Pfam" id="PF11588">
    <property type="entry name" value="DUF3243"/>
    <property type="match status" value="1"/>
</dbReference>
<dbReference type="Gene3D" id="1.10.760.20">
    <property type="entry name" value="Protein of unknown function DUF3243"/>
    <property type="match status" value="1"/>
</dbReference>
<comment type="caution">
    <text evidence="1">The sequence shown here is derived from an EMBL/GenBank/DDBJ whole genome shotgun (WGS) entry which is preliminary data.</text>
</comment>
<name>A0ABV2K7H0_SPOPS</name>
<protein>
    <recommendedName>
        <fullName evidence="3">DUF3243 domain-containing protein</fullName>
    </recommendedName>
</protein>